<proteinExistence type="predicted"/>
<dbReference type="EMBL" id="JAJEQR010000064">
    <property type="protein sequence ID" value="MCC2232375.1"/>
    <property type="molecule type" value="Genomic_DNA"/>
</dbReference>
<evidence type="ECO:0000313" key="2">
    <source>
        <dbReference type="Proteomes" id="UP001198182"/>
    </source>
</evidence>
<reference evidence="1" key="1">
    <citation type="submission" date="2021-10" db="EMBL/GenBank/DDBJ databases">
        <title>Anaerobic single-cell dispensing facilitates the cultivation of human gut bacteria.</title>
        <authorList>
            <person name="Afrizal A."/>
        </authorList>
    </citation>
    <scope>NUCLEOTIDE SEQUENCE</scope>
    <source>
        <strain evidence="1">CLA-AA-H215</strain>
    </source>
</reference>
<accession>A0AAE3JGC2</accession>
<protein>
    <submittedName>
        <fullName evidence="1">Uncharacterized protein</fullName>
    </submittedName>
</protein>
<organism evidence="1 2">
    <name type="scientific">Hominifimenecus microfluidus</name>
    <dbReference type="NCBI Taxonomy" id="2885348"/>
    <lineage>
        <taxon>Bacteria</taxon>
        <taxon>Bacillati</taxon>
        <taxon>Bacillota</taxon>
        <taxon>Clostridia</taxon>
        <taxon>Lachnospirales</taxon>
        <taxon>Lachnospiraceae</taxon>
        <taxon>Hominifimenecus</taxon>
    </lineage>
</organism>
<gene>
    <name evidence="1" type="ORF">LKD81_15475</name>
</gene>
<comment type="caution">
    <text evidence="1">The sequence shown here is derived from an EMBL/GenBank/DDBJ whole genome shotgun (WGS) entry which is preliminary data.</text>
</comment>
<sequence>MQTVIINPGAAVTAIRTAKVNGLTATFSKKEANVWQAQVKEAVNGRYEVTGTAVDSSGSWPLWIVKYYGVSLITDRTQADLDNDTARAYIDHDDLNRLEGAVQWIAEHLQDAGYPVRITERLNWLPADVRTQSEMDRLRDNINNLRSAYVTVSTTPRTPASITYSSINQANEIEQILADLYQLINGMESQYRYSGEAIAGEE</sequence>
<dbReference type="Proteomes" id="UP001198182">
    <property type="component" value="Unassembled WGS sequence"/>
</dbReference>
<dbReference type="RefSeq" id="WP_308454782.1">
    <property type="nucleotide sequence ID" value="NZ_JAJEQR010000064.1"/>
</dbReference>
<evidence type="ECO:0000313" key="1">
    <source>
        <dbReference type="EMBL" id="MCC2232375.1"/>
    </source>
</evidence>
<name>A0AAE3JGC2_9FIRM</name>
<keyword evidence="2" id="KW-1185">Reference proteome</keyword>
<dbReference type="AlphaFoldDB" id="A0AAE3JGC2"/>